<feature type="region of interest" description="Disordered" evidence="1">
    <location>
        <begin position="1"/>
        <end position="23"/>
    </location>
</feature>
<protein>
    <recommendedName>
        <fullName evidence="5">DUF1275 domain protein</fullName>
    </recommendedName>
</protein>
<feature type="transmembrane region" description="Helical" evidence="2">
    <location>
        <begin position="119"/>
        <end position="140"/>
    </location>
</feature>
<dbReference type="InterPro" id="IPR010699">
    <property type="entry name" value="DUF1275"/>
</dbReference>
<gene>
    <name evidence="3" type="ORF">N658DRAFT_446728</name>
</gene>
<feature type="transmembrane region" description="Helical" evidence="2">
    <location>
        <begin position="40"/>
        <end position="63"/>
    </location>
</feature>
<keyword evidence="2" id="KW-0812">Transmembrane</keyword>
<organism evidence="3 4">
    <name type="scientific">Parathielavia hyrcaniae</name>
    <dbReference type="NCBI Taxonomy" id="113614"/>
    <lineage>
        <taxon>Eukaryota</taxon>
        <taxon>Fungi</taxon>
        <taxon>Dikarya</taxon>
        <taxon>Ascomycota</taxon>
        <taxon>Pezizomycotina</taxon>
        <taxon>Sordariomycetes</taxon>
        <taxon>Sordariomycetidae</taxon>
        <taxon>Sordariales</taxon>
        <taxon>Chaetomiaceae</taxon>
        <taxon>Parathielavia</taxon>
    </lineage>
</organism>
<sequence>MANDHGDEQTPLLGHTKPNRKPSRWRRHLMADVSRDRSDLVLLFCYLITGLLDSASISVWGSFVSMQTGNTVYFGLGLASPADSTRWIRSGVSLAFFCLGSLTFSRLHGVPRSPTRRWVLCASFLVQLALTATAAGLVTATGPPAARDETGWQVLMPIALVAFQSAGQAVLSRALQFKTLTSVVLTSIYCDLFSDCDLLALRNAERDRRTAAPLLLLMGAFVGGRFANSSLGVADALWTASVMKAAVVFVWLVWPAGRDSEET</sequence>
<feature type="transmembrane region" description="Helical" evidence="2">
    <location>
        <begin position="211"/>
        <end position="230"/>
    </location>
</feature>
<evidence type="ECO:0000256" key="2">
    <source>
        <dbReference type="SAM" id="Phobius"/>
    </source>
</evidence>
<feature type="transmembrane region" description="Helical" evidence="2">
    <location>
        <begin position="236"/>
        <end position="254"/>
    </location>
</feature>
<dbReference type="PANTHER" id="PTHR37488">
    <property type="entry name" value="DUF1275 DOMAIN-CONTAINING PROTEIN"/>
    <property type="match status" value="1"/>
</dbReference>
<feature type="transmembrane region" description="Helical" evidence="2">
    <location>
        <begin position="87"/>
        <end position="107"/>
    </location>
</feature>
<evidence type="ECO:0000313" key="3">
    <source>
        <dbReference type="EMBL" id="KAK4103013.1"/>
    </source>
</evidence>
<evidence type="ECO:0000313" key="4">
    <source>
        <dbReference type="Proteomes" id="UP001305647"/>
    </source>
</evidence>
<keyword evidence="4" id="KW-1185">Reference proteome</keyword>
<dbReference type="Pfam" id="PF06912">
    <property type="entry name" value="DUF1275"/>
    <property type="match status" value="1"/>
</dbReference>
<evidence type="ECO:0008006" key="5">
    <source>
        <dbReference type="Google" id="ProtNLM"/>
    </source>
</evidence>
<evidence type="ECO:0000256" key="1">
    <source>
        <dbReference type="SAM" id="MobiDB-lite"/>
    </source>
</evidence>
<reference evidence="3" key="2">
    <citation type="submission" date="2023-05" db="EMBL/GenBank/DDBJ databases">
        <authorList>
            <consortium name="Lawrence Berkeley National Laboratory"/>
            <person name="Steindorff A."/>
            <person name="Hensen N."/>
            <person name="Bonometti L."/>
            <person name="Westerberg I."/>
            <person name="Brannstrom I.O."/>
            <person name="Guillou S."/>
            <person name="Cros-Aarteil S."/>
            <person name="Calhoun S."/>
            <person name="Haridas S."/>
            <person name="Kuo A."/>
            <person name="Mondo S."/>
            <person name="Pangilinan J."/>
            <person name="Riley R."/>
            <person name="Labutti K."/>
            <person name="Andreopoulos B."/>
            <person name="Lipzen A."/>
            <person name="Chen C."/>
            <person name="Yanf M."/>
            <person name="Daum C."/>
            <person name="Ng V."/>
            <person name="Clum A."/>
            <person name="Ohm R."/>
            <person name="Martin F."/>
            <person name="Silar P."/>
            <person name="Natvig D."/>
            <person name="Lalanne C."/>
            <person name="Gautier V."/>
            <person name="Ament-Velasquez S.L."/>
            <person name="Kruys A."/>
            <person name="Hutchinson M.I."/>
            <person name="Powell A.J."/>
            <person name="Barry K."/>
            <person name="Miller A.N."/>
            <person name="Grigoriev I.V."/>
            <person name="Debuchy R."/>
            <person name="Gladieux P."/>
            <person name="Thoren M.H."/>
            <person name="Johannesson H."/>
        </authorList>
    </citation>
    <scope>NUCLEOTIDE SEQUENCE</scope>
    <source>
        <strain evidence="3">CBS 757.83</strain>
    </source>
</reference>
<reference evidence="3" key="1">
    <citation type="journal article" date="2023" name="Mol. Phylogenet. Evol.">
        <title>Genome-scale phylogeny and comparative genomics of the fungal order Sordariales.</title>
        <authorList>
            <person name="Hensen N."/>
            <person name="Bonometti L."/>
            <person name="Westerberg I."/>
            <person name="Brannstrom I.O."/>
            <person name="Guillou S."/>
            <person name="Cros-Aarteil S."/>
            <person name="Calhoun S."/>
            <person name="Haridas S."/>
            <person name="Kuo A."/>
            <person name="Mondo S."/>
            <person name="Pangilinan J."/>
            <person name="Riley R."/>
            <person name="LaButti K."/>
            <person name="Andreopoulos B."/>
            <person name="Lipzen A."/>
            <person name="Chen C."/>
            <person name="Yan M."/>
            <person name="Daum C."/>
            <person name="Ng V."/>
            <person name="Clum A."/>
            <person name="Steindorff A."/>
            <person name="Ohm R.A."/>
            <person name="Martin F."/>
            <person name="Silar P."/>
            <person name="Natvig D.O."/>
            <person name="Lalanne C."/>
            <person name="Gautier V."/>
            <person name="Ament-Velasquez S.L."/>
            <person name="Kruys A."/>
            <person name="Hutchinson M.I."/>
            <person name="Powell A.J."/>
            <person name="Barry K."/>
            <person name="Miller A.N."/>
            <person name="Grigoriev I.V."/>
            <person name="Debuchy R."/>
            <person name="Gladieux P."/>
            <person name="Hiltunen Thoren M."/>
            <person name="Johannesson H."/>
        </authorList>
    </citation>
    <scope>NUCLEOTIDE SEQUENCE</scope>
    <source>
        <strain evidence="3">CBS 757.83</strain>
    </source>
</reference>
<dbReference type="AlphaFoldDB" id="A0AAN6Q3T8"/>
<proteinExistence type="predicted"/>
<name>A0AAN6Q3T8_9PEZI</name>
<dbReference type="PANTHER" id="PTHR37488:SF1">
    <property type="entry name" value="DUF1275 DOMAIN PROTEIN"/>
    <property type="match status" value="1"/>
</dbReference>
<keyword evidence="2" id="KW-0472">Membrane</keyword>
<feature type="transmembrane region" description="Helical" evidence="2">
    <location>
        <begin position="152"/>
        <end position="171"/>
    </location>
</feature>
<dbReference type="Proteomes" id="UP001305647">
    <property type="component" value="Unassembled WGS sequence"/>
</dbReference>
<keyword evidence="2" id="KW-1133">Transmembrane helix</keyword>
<accession>A0AAN6Q3T8</accession>
<dbReference type="EMBL" id="MU863630">
    <property type="protein sequence ID" value="KAK4103013.1"/>
    <property type="molecule type" value="Genomic_DNA"/>
</dbReference>
<comment type="caution">
    <text evidence="3">The sequence shown here is derived from an EMBL/GenBank/DDBJ whole genome shotgun (WGS) entry which is preliminary data.</text>
</comment>